<accession>A0ABP9WF38</accession>
<dbReference type="InterPro" id="IPR036388">
    <property type="entry name" value="WH-like_DNA-bd_sf"/>
</dbReference>
<name>A0ABP9WF38_9MICO</name>
<dbReference type="Gene3D" id="1.10.10.10">
    <property type="entry name" value="Winged helix-like DNA-binding domain superfamily/Winged helix DNA-binding domain"/>
    <property type="match status" value="1"/>
</dbReference>
<dbReference type="CDD" id="cd00090">
    <property type="entry name" value="HTH_ARSR"/>
    <property type="match status" value="1"/>
</dbReference>
<gene>
    <name evidence="2" type="ORF">Lsed01_00115</name>
</gene>
<evidence type="ECO:0000259" key="1">
    <source>
        <dbReference type="Pfam" id="PF09339"/>
    </source>
</evidence>
<evidence type="ECO:0000313" key="3">
    <source>
        <dbReference type="Proteomes" id="UP001426770"/>
    </source>
</evidence>
<dbReference type="InterPro" id="IPR036390">
    <property type="entry name" value="WH_DNA-bd_sf"/>
</dbReference>
<dbReference type="Proteomes" id="UP001426770">
    <property type="component" value="Unassembled WGS sequence"/>
</dbReference>
<dbReference type="EMBL" id="BAABRR010000001">
    <property type="protein sequence ID" value="GAA5517706.1"/>
    <property type="molecule type" value="Genomic_DNA"/>
</dbReference>
<reference evidence="2 3" key="1">
    <citation type="submission" date="2024-02" db="EMBL/GenBank/DDBJ databases">
        <title>Lysinimicrobium sediminis NBRC 112286.</title>
        <authorList>
            <person name="Ichikawa N."/>
            <person name="Katano-Makiyama Y."/>
            <person name="Hidaka K."/>
        </authorList>
    </citation>
    <scope>NUCLEOTIDE SEQUENCE [LARGE SCALE GENOMIC DNA]</scope>
    <source>
        <strain evidence="2 3">NBRC 112286</strain>
    </source>
</reference>
<dbReference type="SUPFAM" id="SSF46785">
    <property type="entry name" value="Winged helix' DNA-binding domain"/>
    <property type="match status" value="1"/>
</dbReference>
<feature type="domain" description="HTH iclR-type" evidence="1">
    <location>
        <begin position="53"/>
        <end position="86"/>
    </location>
</feature>
<evidence type="ECO:0000313" key="2">
    <source>
        <dbReference type="EMBL" id="GAA5517706.1"/>
    </source>
</evidence>
<keyword evidence="3" id="KW-1185">Reference proteome</keyword>
<proteinExistence type="predicted"/>
<sequence length="266" mass="27019">MARGGVARQLLLMSGAGGVSETSAVAPRLARGPARRAALMLELRRRAAPGGVGVGVDDLAAAVGLHPNTAREHLDVLVAEGLVERLPGPRTGRGRPRALYAAVPSPGAAAMPATFTATGAEAHDLRDRVLRIVLSHYGTGPEEAAAAVEREGSRWGEDLGRAAGSVGGVTAVVGLVSRELESMGMEPRVLEEARGAGDLGASAGAVHVEIGACPLAALAHDRPDVVCGVHAAMLRGLARGAGADSVDVRLLPFEGPLMCRVEVAAS</sequence>
<comment type="caution">
    <text evidence="2">The sequence shown here is derived from an EMBL/GenBank/DDBJ whole genome shotgun (WGS) entry which is preliminary data.</text>
</comment>
<protein>
    <recommendedName>
        <fullName evidence="1">HTH iclR-type domain-containing protein</fullName>
    </recommendedName>
</protein>
<dbReference type="Pfam" id="PF09339">
    <property type="entry name" value="HTH_IclR"/>
    <property type="match status" value="1"/>
</dbReference>
<dbReference type="RefSeq" id="WP_345377993.1">
    <property type="nucleotide sequence ID" value="NZ_BAABRR010000001.1"/>
</dbReference>
<organism evidence="2 3">
    <name type="scientific">Demequina sediminis</name>
    <dbReference type="NCBI Taxonomy" id="1930058"/>
    <lineage>
        <taxon>Bacteria</taxon>
        <taxon>Bacillati</taxon>
        <taxon>Actinomycetota</taxon>
        <taxon>Actinomycetes</taxon>
        <taxon>Micrococcales</taxon>
        <taxon>Demequinaceae</taxon>
        <taxon>Demequina</taxon>
    </lineage>
</organism>
<dbReference type="InterPro" id="IPR005471">
    <property type="entry name" value="Tscrpt_reg_IclR_N"/>
</dbReference>
<dbReference type="InterPro" id="IPR011991">
    <property type="entry name" value="ArsR-like_HTH"/>
</dbReference>